<accession>A0A853JRB9</accession>
<organism evidence="1 2">
    <name type="scientific">Eubacterium callanderi</name>
    <dbReference type="NCBI Taxonomy" id="53442"/>
    <lineage>
        <taxon>Bacteria</taxon>
        <taxon>Bacillati</taxon>
        <taxon>Bacillota</taxon>
        <taxon>Clostridia</taxon>
        <taxon>Eubacteriales</taxon>
        <taxon>Eubacteriaceae</taxon>
        <taxon>Eubacterium</taxon>
    </lineage>
</organism>
<reference evidence="1 2" key="1">
    <citation type="submission" date="2020-07" db="EMBL/GenBank/DDBJ databases">
        <title>Organ Donor 1.</title>
        <authorList>
            <person name="Marsh A.J."/>
            <person name="Azcarate-Peril M.A."/>
        </authorList>
    </citation>
    <scope>NUCLEOTIDE SEQUENCE [LARGE SCALE GENOMIC DNA]</scope>
    <source>
        <strain evidence="1 2">AMC0717</strain>
    </source>
</reference>
<protein>
    <submittedName>
        <fullName evidence="1">Uncharacterized protein</fullName>
    </submittedName>
</protein>
<dbReference type="EMBL" id="JACCKS010000027">
    <property type="protein sequence ID" value="NZA39833.1"/>
    <property type="molecule type" value="Genomic_DNA"/>
</dbReference>
<sequence>MFDLKQWAAANKVSNSQIHRMSGISESTIASVMRGCSCTERTLKSICRGIGRPYDPAEWRNPIKASLKPVPVVDYDRIRNYRDRRSMEELKRNLAVGETVRVAFDGKNKIRWESGEIKRIYDTHVGVDVRLRTIRGNELILRKSYMINDVVKWKGKRREENAKKK</sequence>
<evidence type="ECO:0000313" key="2">
    <source>
        <dbReference type="Proteomes" id="UP000586254"/>
    </source>
</evidence>
<gene>
    <name evidence="1" type="ORF">H0N91_17290</name>
</gene>
<dbReference type="Proteomes" id="UP000586254">
    <property type="component" value="Unassembled WGS sequence"/>
</dbReference>
<comment type="caution">
    <text evidence="1">The sequence shown here is derived from an EMBL/GenBank/DDBJ whole genome shotgun (WGS) entry which is preliminary data.</text>
</comment>
<dbReference type="AlphaFoldDB" id="A0A853JRB9"/>
<name>A0A853JRB9_9FIRM</name>
<evidence type="ECO:0000313" key="1">
    <source>
        <dbReference type="EMBL" id="NZA39833.1"/>
    </source>
</evidence>
<dbReference type="RefSeq" id="WP_180494064.1">
    <property type="nucleotide sequence ID" value="NZ_JACCKS010000027.1"/>
</dbReference>
<proteinExistence type="predicted"/>